<evidence type="ECO:0000256" key="1">
    <source>
        <dbReference type="SAM" id="SignalP"/>
    </source>
</evidence>
<dbReference type="PANTHER" id="PTHR30069:SF37">
    <property type="entry name" value="FERRIC VIBRIOBACTIN RECEPTOR VIUA"/>
    <property type="match status" value="1"/>
</dbReference>
<dbReference type="PANTHER" id="PTHR30069">
    <property type="entry name" value="TONB-DEPENDENT OUTER MEMBRANE RECEPTOR"/>
    <property type="match status" value="1"/>
</dbReference>
<evidence type="ECO:0000313" key="3">
    <source>
        <dbReference type="EMBL" id="MBW0143883.1"/>
    </source>
</evidence>
<dbReference type="Pfam" id="PF07715">
    <property type="entry name" value="Plug"/>
    <property type="match status" value="1"/>
</dbReference>
<accession>A0ABS6V2U4</accession>
<dbReference type="EMBL" id="JAHVAH010000001">
    <property type="protein sequence ID" value="MBW0143883.1"/>
    <property type="molecule type" value="Genomic_DNA"/>
</dbReference>
<proteinExistence type="predicted"/>
<feature type="signal peptide" evidence="1">
    <location>
        <begin position="1"/>
        <end position="24"/>
    </location>
</feature>
<evidence type="ECO:0000313" key="4">
    <source>
        <dbReference type="Proteomes" id="UP000698028"/>
    </source>
</evidence>
<keyword evidence="4" id="KW-1185">Reference proteome</keyword>
<dbReference type="InterPro" id="IPR039426">
    <property type="entry name" value="TonB-dep_rcpt-like"/>
</dbReference>
<keyword evidence="3" id="KW-0675">Receptor</keyword>
<name>A0ABS6V2U4_9SPHN</name>
<organism evidence="3 4">
    <name type="scientific">Sphingomicrobium clamense</name>
    <dbReference type="NCBI Taxonomy" id="2851013"/>
    <lineage>
        <taxon>Bacteria</taxon>
        <taxon>Pseudomonadati</taxon>
        <taxon>Pseudomonadota</taxon>
        <taxon>Alphaproteobacteria</taxon>
        <taxon>Sphingomonadales</taxon>
        <taxon>Sphingomonadaceae</taxon>
        <taxon>Sphingomicrobium</taxon>
    </lineage>
</organism>
<comment type="caution">
    <text evidence="3">The sequence shown here is derived from an EMBL/GenBank/DDBJ whole genome shotgun (WGS) entry which is preliminary data.</text>
</comment>
<reference evidence="3 4" key="1">
    <citation type="submission" date="2021-07" db="EMBL/GenBank/DDBJ databases">
        <title>The draft genome sequence of Sphingomicrobium sp. B8.</title>
        <authorList>
            <person name="Mu L."/>
        </authorList>
    </citation>
    <scope>NUCLEOTIDE SEQUENCE [LARGE SCALE GENOMIC DNA]</scope>
    <source>
        <strain evidence="3 4">B8</strain>
    </source>
</reference>
<feature type="chain" id="PRO_5045051337" evidence="1">
    <location>
        <begin position="25"/>
        <end position="714"/>
    </location>
</feature>
<protein>
    <submittedName>
        <fullName evidence="3">TonB-dependent receptor</fullName>
    </submittedName>
</protein>
<keyword evidence="1" id="KW-0732">Signal</keyword>
<dbReference type="RefSeq" id="WP_218631933.1">
    <property type="nucleotide sequence ID" value="NZ_JAHVAH010000001.1"/>
</dbReference>
<gene>
    <name evidence="3" type="ORF">KTQ36_01065</name>
</gene>
<dbReference type="Proteomes" id="UP000698028">
    <property type="component" value="Unassembled WGS sequence"/>
</dbReference>
<sequence length="714" mass="78313">MKSEKPIWVLASASLMTFSTPAYAGEGDVETAPPEGVEAEADEEAVLESGDYAASVELKGSLQDQANRVFTKADFERFAPRTALDMVSRIPGFSISGGNGGGQRGLGQASQNILLNGQRVSAKSNDAATTLSRIDADDVIRIEVVDGATLDIPGLTGEVANILYRASEMGGTFEWTPQFRKRVGHSILVGELALNGRKGNTEWNASITADRRFQGHWGPETVFDPDGDILLRRDEFGRYPQNRSGVAASLAREADNGNKLNLNASAGLRHFANRIEGDVFDGTDLFLGSEVADNDFNGYDLELGGDYEFALASGRLKLIGLQRFESRPGENRFTNLDGDVSEFIVDRLGRESVVRSEYRWGDKADWQVSLEGALNTLDSEAELLFTPVGGSVIDIPVPGANATIKEKRAEAILSYGRPIAEGLTLQLNLGGEYSRISVDGDAGSGARTYWRPKGSVSLAWRASPSLAVNAEVERRVDQLSFFDFLAAVDIANDTNRATNISLVPSQRWRGRIEATKTFEGIGAINPFFEFAFIEDKIEIVPISSTEEALGNVDSASAFWAGVQGTLELNKLGWKGARLGFNASAQKTYIDDPLLGDERDISQVLDYFVSANIRHDIPETNWAWGVEVNRNRMTPFYRLDQVSFRYNTGVQGNVFVENKDVAGLTIRAAVINLFDSKDGFWRDVYADRRDGPLAFREEQLREYGRIFQLSVKGNI</sequence>
<dbReference type="InterPro" id="IPR012910">
    <property type="entry name" value="Plug_dom"/>
</dbReference>
<evidence type="ECO:0000259" key="2">
    <source>
        <dbReference type="Pfam" id="PF07715"/>
    </source>
</evidence>
<feature type="domain" description="TonB-dependent receptor plug" evidence="2">
    <location>
        <begin position="65"/>
        <end position="149"/>
    </location>
</feature>